<evidence type="ECO:0000313" key="3">
    <source>
        <dbReference type="Proteomes" id="UP000239352"/>
    </source>
</evidence>
<protein>
    <submittedName>
        <fullName evidence="2">Uncharacterized protein</fullName>
    </submittedName>
</protein>
<dbReference type="InParanoid" id="A0A2T0GZ15"/>
<proteinExistence type="predicted"/>
<evidence type="ECO:0000256" key="1">
    <source>
        <dbReference type="SAM" id="MobiDB-lite"/>
    </source>
</evidence>
<comment type="caution">
    <text evidence="2">The sequence shown here is derived from an EMBL/GenBank/DDBJ whole genome shotgun (WGS) entry which is preliminary data.</text>
</comment>
<reference evidence="2 3" key="1">
    <citation type="submission" date="2018-03" db="EMBL/GenBank/DDBJ databases">
        <title>Actinopolyspora mortivallis from Sahara, screening for active biomolecules.</title>
        <authorList>
            <person name="Selama O."/>
            <person name="Wellington E.M.H."/>
            <person name="Hacene H."/>
        </authorList>
    </citation>
    <scope>NUCLEOTIDE SEQUENCE [LARGE SCALE GENOMIC DNA]</scope>
    <source>
        <strain evidence="2 3">M5A</strain>
    </source>
</reference>
<gene>
    <name evidence="2" type="ORF">CEP50_05170</name>
</gene>
<feature type="compositionally biased region" description="Polar residues" evidence="1">
    <location>
        <begin position="48"/>
        <end position="63"/>
    </location>
</feature>
<keyword evidence="3" id="KW-1185">Reference proteome</keyword>
<organism evidence="2 3">
    <name type="scientific">Actinopolyspora mortivallis</name>
    <dbReference type="NCBI Taxonomy" id="33906"/>
    <lineage>
        <taxon>Bacteria</taxon>
        <taxon>Bacillati</taxon>
        <taxon>Actinomycetota</taxon>
        <taxon>Actinomycetes</taxon>
        <taxon>Actinopolysporales</taxon>
        <taxon>Actinopolysporaceae</taxon>
        <taxon>Actinopolyspora</taxon>
    </lineage>
</organism>
<sequence length="81" mass="8599">MTNRILGDEGCSGETTTALLDGAEPLAPDTVEHGATPTNPELHECGSVSETVPSGEKSSAGTPTWRSWFSEIGRWRADVLK</sequence>
<dbReference type="RefSeq" id="WP_106112780.1">
    <property type="nucleotide sequence ID" value="NZ_PVSR01000004.1"/>
</dbReference>
<feature type="region of interest" description="Disordered" evidence="1">
    <location>
        <begin position="27"/>
        <end position="63"/>
    </location>
</feature>
<dbReference type="EMBL" id="PVSR01000004">
    <property type="protein sequence ID" value="PRW64330.1"/>
    <property type="molecule type" value="Genomic_DNA"/>
</dbReference>
<dbReference type="AlphaFoldDB" id="A0A2T0GZ15"/>
<accession>A0A2T0GZ15</accession>
<name>A0A2T0GZ15_ACTMO</name>
<evidence type="ECO:0000313" key="2">
    <source>
        <dbReference type="EMBL" id="PRW64330.1"/>
    </source>
</evidence>
<dbReference type="Proteomes" id="UP000239352">
    <property type="component" value="Unassembled WGS sequence"/>
</dbReference>